<keyword evidence="2" id="KW-1003">Cell membrane</keyword>
<dbReference type="InterPro" id="IPR002078">
    <property type="entry name" value="Sigma_54_int"/>
</dbReference>
<accession>A0A812W494</accession>
<feature type="signal peptide" evidence="7">
    <location>
        <begin position="1"/>
        <end position="25"/>
    </location>
</feature>
<dbReference type="Gene3D" id="1.10.8.60">
    <property type="match status" value="1"/>
</dbReference>
<keyword evidence="3" id="KW-0547">Nucleotide-binding</keyword>
<feature type="domain" description="Sigma-54 factor interaction" evidence="8">
    <location>
        <begin position="119"/>
        <end position="327"/>
    </location>
</feature>
<evidence type="ECO:0000256" key="3">
    <source>
        <dbReference type="ARBA" id="ARBA00022741"/>
    </source>
</evidence>
<dbReference type="PANTHER" id="PTHR30224">
    <property type="entry name" value="ELECTRON TRANSPORT PROTEIN"/>
    <property type="match status" value="1"/>
</dbReference>
<dbReference type="EMBL" id="CAJNJA010031581">
    <property type="protein sequence ID" value="CAE7658475.1"/>
    <property type="molecule type" value="Genomic_DNA"/>
</dbReference>
<dbReference type="GO" id="GO:0005886">
    <property type="term" value="C:plasma membrane"/>
    <property type="evidence" value="ECO:0007669"/>
    <property type="project" value="UniProtKB-SubCell"/>
</dbReference>
<dbReference type="SUPFAM" id="SSF52540">
    <property type="entry name" value="P-loop containing nucleoside triphosphate hydrolases"/>
    <property type="match status" value="1"/>
</dbReference>
<sequence>MPRRIQRVWVVLAIFLPCLHRFATGGFAFTSSKIPQRADRARLTLPLRAGKDDIIVRLPDEGIPEGVRKLRPGPEGPPSGPAEVDKVDVGCLPTSSELSDRLRSEYMLGTNQILPLRGILGGSAYSKTLRKQVRQNGKNNGSVLIFGEQGTKKDMLAFLIHYSRAKGSLYFVDCGGVSVKGARIFGRARSSGLLDLASEGTVVFNDVDKLNKALLPRVLQLAVNGTYWSKAQHKEKQSKLKVILTAEQWSSVLQLLPKNKVVQIKVPALRVRRSDISSMVQYELRRLTRGTGRPIPEIEPEALKRLQAYDFPNNVEELFFLIDNAYRNMEPGGSITSDLLWTAQSVQKLDLFKVNLLEVYPGLRRFLQSDWLERLNHGFTKYAFPVFVILLFIGPQTFSQNFGLNLFWAWWWPGILLTYPILGRFWCAVCPFMIYGEVVQRWRVGQGAVLQKWPTKQLEAYGLFVLEVVLAVLRCLGGPYL</sequence>
<dbReference type="AlphaFoldDB" id="A0A812W494"/>
<dbReference type="Proteomes" id="UP000601435">
    <property type="component" value="Unassembled WGS sequence"/>
</dbReference>
<keyword evidence="5" id="KW-0472">Membrane</keyword>
<evidence type="ECO:0000256" key="5">
    <source>
        <dbReference type="ARBA" id="ARBA00023136"/>
    </source>
</evidence>
<dbReference type="GO" id="GO:0006355">
    <property type="term" value="P:regulation of DNA-templated transcription"/>
    <property type="evidence" value="ECO:0007669"/>
    <property type="project" value="InterPro"/>
</dbReference>
<keyword evidence="4" id="KW-0067">ATP-binding</keyword>
<dbReference type="InterPro" id="IPR017896">
    <property type="entry name" value="4Fe4S_Fe-S-bd"/>
</dbReference>
<dbReference type="InterPro" id="IPR027417">
    <property type="entry name" value="P-loop_NTPase"/>
</dbReference>
<comment type="caution">
    <text evidence="9">The sequence shown here is derived from an EMBL/GenBank/DDBJ whole genome shotgun (WGS) entry which is preliminary data.</text>
</comment>
<dbReference type="Gene3D" id="3.40.50.300">
    <property type="entry name" value="P-loop containing nucleotide triphosphate hydrolases"/>
    <property type="match status" value="1"/>
</dbReference>
<keyword evidence="7" id="KW-0732">Signal</keyword>
<proteinExistence type="predicted"/>
<feature type="region of interest" description="Disordered" evidence="6">
    <location>
        <begin position="65"/>
        <end position="86"/>
    </location>
</feature>
<dbReference type="GO" id="GO:0005524">
    <property type="term" value="F:ATP binding"/>
    <property type="evidence" value="ECO:0007669"/>
    <property type="project" value="InterPro"/>
</dbReference>
<protein>
    <submittedName>
        <fullName evidence="9">TyrR protein</fullName>
    </submittedName>
</protein>
<dbReference type="InterPro" id="IPR058031">
    <property type="entry name" value="AAA_lid_NorR"/>
</dbReference>
<dbReference type="PROSITE" id="PS50045">
    <property type="entry name" value="SIGMA54_INTERACT_4"/>
    <property type="match status" value="1"/>
</dbReference>
<dbReference type="Pfam" id="PF12801">
    <property type="entry name" value="Fer4_5"/>
    <property type="match status" value="1"/>
</dbReference>
<evidence type="ECO:0000256" key="1">
    <source>
        <dbReference type="ARBA" id="ARBA00004236"/>
    </source>
</evidence>
<dbReference type="Pfam" id="PF25601">
    <property type="entry name" value="AAA_lid_14"/>
    <property type="match status" value="1"/>
</dbReference>
<comment type="subcellular location">
    <subcellularLocation>
        <location evidence="1">Cell membrane</location>
    </subcellularLocation>
</comment>
<feature type="chain" id="PRO_5032507033" evidence="7">
    <location>
        <begin position="26"/>
        <end position="481"/>
    </location>
</feature>
<reference evidence="9" key="1">
    <citation type="submission" date="2021-02" db="EMBL/GenBank/DDBJ databases">
        <authorList>
            <person name="Dougan E. K."/>
            <person name="Rhodes N."/>
            <person name="Thang M."/>
            <person name="Chan C."/>
        </authorList>
    </citation>
    <scope>NUCLEOTIDE SEQUENCE</scope>
</reference>
<gene>
    <name evidence="9" type="primary">tyrR</name>
    <name evidence="9" type="ORF">SNEC2469_LOCUS18659</name>
</gene>
<evidence type="ECO:0000313" key="9">
    <source>
        <dbReference type="EMBL" id="CAE7658475.1"/>
    </source>
</evidence>
<dbReference type="Pfam" id="PF00158">
    <property type="entry name" value="Sigma54_activat"/>
    <property type="match status" value="1"/>
</dbReference>
<evidence type="ECO:0000256" key="4">
    <source>
        <dbReference type="ARBA" id="ARBA00022840"/>
    </source>
</evidence>
<organism evidence="9 10">
    <name type="scientific">Symbiodinium necroappetens</name>
    <dbReference type="NCBI Taxonomy" id="1628268"/>
    <lineage>
        <taxon>Eukaryota</taxon>
        <taxon>Sar</taxon>
        <taxon>Alveolata</taxon>
        <taxon>Dinophyceae</taxon>
        <taxon>Suessiales</taxon>
        <taxon>Symbiodiniaceae</taxon>
        <taxon>Symbiodinium</taxon>
    </lineage>
</organism>
<evidence type="ECO:0000256" key="6">
    <source>
        <dbReference type="SAM" id="MobiDB-lite"/>
    </source>
</evidence>
<name>A0A812W494_9DINO</name>
<dbReference type="InterPro" id="IPR052378">
    <property type="entry name" value="NosR_regulator"/>
</dbReference>
<dbReference type="OrthoDB" id="531141at2759"/>
<dbReference type="PANTHER" id="PTHR30224:SF4">
    <property type="entry name" value="ELECTRON TRANSPORT PROTEIN YCCM-RELATED"/>
    <property type="match status" value="1"/>
</dbReference>
<evidence type="ECO:0000256" key="7">
    <source>
        <dbReference type="SAM" id="SignalP"/>
    </source>
</evidence>
<keyword evidence="10" id="KW-1185">Reference proteome</keyword>
<evidence type="ECO:0000259" key="8">
    <source>
        <dbReference type="PROSITE" id="PS50045"/>
    </source>
</evidence>
<evidence type="ECO:0000256" key="2">
    <source>
        <dbReference type="ARBA" id="ARBA00022475"/>
    </source>
</evidence>
<evidence type="ECO:0000313" key="10">
    <source>
        <dbReference type="Proteomes" id="UP000601435"/>
    </source>
</evidence>